<comment type="catalytic activity">
    <reaction evidence="16 17 19">
        <text>(6S)-NADPHX + ADP = AMP + phosphate + NADPH + H(+)</text>
        <dbReference type="Rhea" id="RHEA:32235"/>
        <dbReference type="ChEBI" id="CHEBI:15378"/>
        <dbReference type="ChEBI" id="CHEBI:43474"/>
        <dbReference type="ChEBI" id="CHEBI:57783"/>
        <dbReference type="ChEBI" id="CHEBI:64076"/>
        <dbReference type="ChEBI" id="CHEBI:456215"/>
        <dbReference type="ChEBI" id="CHEBI:456216"/>
        <dbReference type="EC" id="4.2.1.136"/>
    </reaction>
</comment>
<comment type="caution">
    <text evidence="22">The sequence shown here is derived from an EMBL/GenBank/DDBJ whole genome shotgun (WGS) entry which is preliminary data.</text>
</comment>
<evidence type="ECO:0000313" key="22">
    <source>
        <dbReference type="EMBL" id="TBW56867.1"/>
    </source>
</evidence>
<keyword evidence="9 18" id="KW-0630">Potassium</keyword>
<comment type="function">
    <text evidence="18">Catalyzes the epimerization of the S- and R-forms of NAD(P)HX, a damaged form of NAD(P)H that is a result of enzymatic or heat-dependent hydration. This is a prerequisite for the S-specific NAD(P)H-hydrate dehydratase to allow the repair of both epimers of NAD(P)HX.</text>
</comment>
<dbReference type="PROSITE" id="PS51385">
    <property type="entry name" value="YJEF_N"/>
    <property type="match status" value="1"/>
</dbReference>
<dbReference type="Proteomes" id="UP000313645">
    <property type="component" value="Unassembled WGS sequence"/>
</dbReference>
<name>A0ABY1ZNY1_9GAMM</name>
<feature type="binding site" evidence="17">
    <location>
        <position position="448"/>
    </location>
    <ligand>
        <name>(6S)-NADPHX</name>
        <dbReference type="ChEBI" id="CHEBI:64076"/>
    </ligand>
</feature>
<evidence type="ECO:0000256" key="2">
    <source>
        <dbReference type="ARBA" id="ARBA00000909"/>
    </source>
</evidence>
<dbReference type="CDD" id="cd01171">
    <property type="entry name" value="YXKO-related"/>
    <property type="match status" value="1"/>
</dbReference>
<evidence type="ECO:0000256" key="16">
    <source>
        <dbReference type="ARBA" id="ARBA00049209"/>
    </source>
</evidence>
<proteinExistence type="inferred from homology"/>
<comment type="similarity">
    <text evidence="18">Belongs to the NnrE/AIBP family.</text>
</comment>
<dbReference type="EC" id="4.2.1.136" evidence="19"/>
<feature type="domain" description="YjeF C-terminal" evidence="20">
    <location>
        <begin position="237"/>
        <end position="507"/>
    </location>
</feature>
<feature type="binding site" evidence="18">
    <location>
        <position position="173"/>
    </location>
    <ligand>
        <name>K(+)</name>
        <dbReference type="ChEBI" id="CHEBI:29103"/>
    </ligand>
</feature>
<feature type="binding site" evidence="18">
    <location>
        <begin position="141"/>
        <end position="147"/>
    </location>
    <ligand>
        <name>(6S)-NADPHX</name>
        <dbReference type="ChEBI" id="CHEBI:64076"/>
    </ligand>
</feature>
<dbReference type="PIRSF" id="PIRSF017184">
    <property type="entry name" value="Nnr"/>
    <property type="match status" value="1"/>
</dbReference>
<feature type="binding site" evidence="17">
    <location>
        <begin position="417"/>
        <end position="421"/>
    </location>
    <ligand>
        <name>AMP</name>
        <dbReference type="ChEBI" id="CHEBI:456215"/>
    </ligand>
</feature>
<keyword evidence="13" id="KW-0511">Multifunctional enzyme</keyword>
<keyword evidence="11 18" id="KW-0413">Isomerase</keyword>
<dbReference type="SUPFAM" id="SSF53613">
    <property type="entry name" value="Ribokinase-like"/>
    <property type="match status" value="1"/>
</dbReference>
<feature type="binding site" evidence="17">
    <location>
        <position position="447"/>
    </location>
    <ligand>
        <name>AMP</name>
        <dbReference type="ChEBI" id="CHEBI:456215"/>
    </ligand>
</feature>
<protein>
    <recommendedName>
        <fullName evidence="19">Bifunctional NAD(P)H-hydrate repair enzyme</fullName>
    </recommendedName>
    <alternativeName>
        <fullName evidence="19">Nicotinamide nucleotide repair protein</fullName>
    </alternativeName>
    <domain>
        <recommendedName>
            <fullName evidence="19">ADP-dependent (S)-NAD(P)H-hydrate dehydratase</fullName>
            <ecNumber evidence="19">4.2.1.136</ecNumber>
        </recommendedName>
        <alternativeName>
            <fullName evidence="19">ADP-dependent NAD(P)HX dehydratase</fullName>
        </alternativeName>
    </domain>
    <domain>
        <recommendedName>
            <fullName evidence="19">NAD(P)H-hydrate epimerase</fullName>
            <ecNumber evidence="19">5.1.99.6</ecNumber>
        </recommendedName>
    </domain>
</protein>
<feature type="domain" description="YjeF N-terminal" evidence="21">
    <location>
        <begin position="18"/>
        <end position="227"/>
    </location>
</feature>
<evidence type="ECO:0000256" key="15">
    <source>
        <dbReference type="ARBA" id="ARBA00048238"/>
    </source>
</evidence>
<evidence type="ECO:0000259" key="21">
    <source>
        <dbReference type="PROSITE" id="PS51385"/>
    </source>
</evidence>
<comment type="cofactor">
    <cofactor evidence="17">
        <name>Mg(2+)</name>
        <dbReference type="ChEBI" id="CHEBI:18420"/>
    </cofactor>
</comment>
<comment type="catalytic activity">
    <reaction evidence="15 17 19">
        <text>(6S)-NADHX + ADP = AMP + phosphate + NADH + H(+)</text>
        <dbReference type="Rhea" id="RHEA:32223"/>
        <dbReference type="ChEBI" id="CHEBI:15378"/>
        <dbReference type="ChEBI" id="CHEBI:43474"/>
        <dbReference type="ChEBI" id="CHEBI:57945"/>
        <dbReference type="ChEBI" id="CHEBI:64074"/>
        <dbReference type="ChEBI" id="CHEBI:456215"/>
        <dbReference type="ChEBI" id="CHEBI:456216"/>
        <dbReference type="EC" id="4.2.1.136"/>
    </reaction>
</comment>
<feature type="binding site" evidence="17">
    <location>
        <position position="380"/>
    </location>
    <ligand>
        <name>(6S)-NADPHX</name>
        <dbReference type="ChEBI" id="CHEBI:64076"/>
    </ligand>
</feature>
<evidence type="ECO:0000256" key="1">
    <source>
        <dbReference type="ARBA" id="ARBA00000013"/>
    </source>
</evidence>
<keyword evidence="5 18" id="KW-0479">Metal-binding</keyword>
<feature type="binding site" evidence="18">
    <location>
        <begin position="66"/>
        <end position="70"/>
    </location>
    <ligand>
        <name>(6S)-NADPHX</name>
        <dbReference type="ChEBI" id="CHEBI:64076"/>
    </ligand>
</feature>
<evidence type="ECO:0000256" key="14">
    <source>
        <dbReference type="ARBA" id="ARBA00025153"/>
    </source>
</evidence>
<dbReference type="NCBIfam" id="TIGR00197">
    <property type="entry name" value="yjeF_nterm"/>
    <property type="match status" value="1"/>
</dbReference>
<organism evidence="22 23">
    <name type="scientific">Marinobacter halodurans</name>
    <dbReference type="NCBI Taxonomy" id="2528979"/>
    <lineage>
        <taxon>Bacteria</taxon>
        <taxon>Pseudomonadati</taxon>
        <taxon>Pseudomonadota</taxon>
        <taxon>Gammaproteobacteria</taxon>
        <taxon>Pseudomonadales</taxon>
        <taxon>Marinobacteraceae</taxon>
        <taxon>Marinobacter</taxon>
    </lineage>
</organism>
<comment type="similarity">
    <text evidence="17">Belongs to the NnrD/CARKD family.</text>
</comment>
<evidence type="ECO:0000256" key="3">
    <source>
        <dbReference type="ARBA" id="ARBA00006001"/>
    </source>
</evidence>
<dbReference type="InterPro" id="IPR017953">
    <property type="entry name" value="Carbohydrate_kinase_pred_CS"/>
</dbReference>
<comment type="function">
    <text evidence="17">Catalyzes the dehydration of the S-form of NAD(P)HX at the expense of ADP, which is converted to AMP. Together with NAD(P)HX epimerase, which catalyzes the epimerization of the S- and R-forms, the enzyme allows the repair of both epimers of NAD(P)HX, a damaged form of NAD(P)H that is a result of enzymatic or heat-dependent hydration.</text>
</comment>
<evidence type="ECO:0000313" key="23">
    <source>
        <dbReference type="Proteomes" id="UP000313645"/>
    </source>
</evidence>
<comment type="caution">
    <text evidence="18">Lacks conserved residue(s) required for the propagation of feature annotation.</text>
</comment>
<reference evidence="22 23" key="1">
    <citation type="submission" date="2019-02" db="EMBL/GenBank/DDBJ databases">
        <title>Marinobacter halodurans sp. nov., a marine bacterium isolated from sea tidal flat.</title>
        <authorList>
            <person name="Yoo Y."/>
            <person name="Lee D.W."/>
            <person name="Kim B.S."/>
            <person name="Kim J.-J."/>
        </authorList>
    </citation>
    <scope>NUCLEOTIDE SEQUENCE [LARGE SCALE GENOMIC DNA]</scope>
    <source>
        <strain evidence="22 23">YJ-S3-2</strain>
    </source>
</reference>
<dbReference type="PROSITE" id="PS01050">
    <property type="entry name" value="YJEF_C_2"/>
    <property type="match status" value="1"/>
</dbReference>
<dbReference type="Gene3D" id="3.40.50.10260">
    <property type="entry name" value="YjeF N-terminal domain"/>
    <property type="match status" value="1"/>
</dbReference>
<comment type="catalytic activity">
    <reaction evidence="1 18 19">
        <text>(6R)-NADHX = (6S)-NADHX</text>
        <dbReference type="Rhea" id="RHEA:32215"/>
        <dbReference type="ChEBI" id="CHEBI:64074"/>
        <dbReference type="ChEBI" id="CHEBI:64075"/>
        <dbReference type="EC" id="5.1.99.6"/>
    </reaction>
</comment>
<gene>
    <name evidence="18" type="primary">nnrE</name>
    <name evidence="17" type="synonym">nnrD</name>
    <name evidence="22" type="ORF">EZI54_07920</name>
</gene>
<evidence type="ECO:0000256" key="5">
    <source>
        <dbReference type="ARBA" id="ARBA00022723"/>
    </source>
</evidence>
<dbReference type="InterPro" id="IPR004443">
    <property type="entry name" value="YjeF_N_dom"/>
</dbReference>
<feature type="binding site" evidence="17">
    <location>
        <position position="272"/>
    </location>
    <ligand>
        <name>(6S)-NADPHX</name>
        <dbReference type="ChEBI" id="CHEBI:64076"/>
    </ligand>
</feature>
<evidence type="ECO:0000256" key="17">
    <source>
        <dbReference type="HAMAP-Rule" id="MF_01965"/>
    </source>
</evidence>
<keyword evidence="7 17" id="KW-0067">ATP-binding</keyword>
<comment type="catalytic activity">
    <reaction evidence="2 18 19">
        <text>(6R)-NADPHX = (6S)-NADPHX</text>
        <dbReference type="Rhea" id="RHEA:32227"/>
        <dbReference type="ChEBI" id="CHEBI:64076"/>
        <dbReference type="ChEBI" id="CHEBI:64077"/>
        <dbReference type="EC" id="5.1.99.6"/>
    </reaction>
</comment>
<keyword evidence="8 17" id="KW-0521">NADP</keyword>
<evidence type="ECO:0000256" key="8">
    <source>
        <dbReference type="ARBA" id="ARBA00022857"/>
    </source>
</evidence>
<feature type="binding site" evidence="18">
    <location>
        <position position="67"/>
    </location>
    <ligand>
        <name>K(+)</name>
        <dbReference type="ChEBI" id="CHEBI:29103"/>
    </ligand>
</feature>
<dbReference type="PANTHER" id="PTHR12592:SF0">
    <property type="entry name" value="ATP-DEPENDENT (S)-NAD(P)H-HYDRATE DEHYDRATASE"/>
    <property type="match status" value="1"/>
</dbReference>
<dbReference type="InterPro" id="IPR029056">
    <property type="entry name" value="Ribokinase-like"/>
</dbReference>
<dbReference type="RefSeq" id="WP_131480762.1">
    <property type="nucleotide sequence ID" value="NZ_SJDL01000009.1"/>
</dbReference>
<dbReference type="Pfam" id="PF01256">
    <property type="entry name" value="Carb_kinase"/>
    <property type="match status" value="1"/>
</dbReference>
<evidence type="ECO:0000256" key="13">
    <source>
        <dbReference type="ARBA" id="ARBA00023268"/>
    </source>
</evidence>
<sequence>MCAANASLPESLYAADGVRALDRCVIDDFGTPGFELMQRAARSAFRQLARHWPDARQVLVLCGAGNNGGDGYLVAASARRQGLSVRCLAVADPARLKGDAATAHESAREAGVAIERYDGSSPALLGDALAEADVVVDAMLGTGITGALRSPFDQAIAAVRESARPVLAIDVPSGLDATTGWIETDAVSAAVTVTFIGLKTGLLTGQGPDVAGEVVFDDLGVDPATYDRVPAVACRADWNTEARHVPVRRRGAHKGDCGRLLVIAGERGFGGAALLAAEAAARTGAGLVTLATRPEHVSAALSRCPSLMVHGLTHGNELDALLAKADGIVFGPGAGQGAWGQQMLQRVMAFEGPVLMDADALNMLSSRAPGKHDNWILTPHPGEAARLLGVANDRVSRDRMDAIAQLEQRYGGVVLLKGAGTLVLSGNMARPALVQGGNPGMATGGMGDVLSGIIGSLAVQGLSPSRAAVMGASLHAEAADRASLEKGFMGLLPMDLIDRLPSVLGEVEGVRRPPGDQ</sequence>
<keyword evidence="12 17" id="KW-0456">Lyase</keyword>
<comment type="subunit">
    <text evidence="17">Homotetramer.</text>
</comment>
<dbReference type="InterPro" id="IPR000631">
    <property type="entry name" value="CARKD"/>
</dbReference>
<accession>A0ABY1ZNY1</accession>
<dbReference type="SUPFAM" id="SSF64153">
    <property type="entry name" value="YjeF N-terminal domain-like"/>
    <property type="match status" value="1"/>
</dbReference>
<dbReference type="EC" id="5.1.99.6" evidence="19"/>
<comment type="similarity">
    <text evidence="3 19">In the N-terminal section; belongs to the NnrE/AIBP family.</text>
</comment>
<evidence type="ECO:0000256" key="6">
    <source>
        <dbReference type="ARBA" id="ARBA00022741"/>
    </source>
</evidence>
<dbReference type="Pfam" id="PF03853">
    <property type="entry name" value="YjeF_N"/>
    <property type="match status" value="1"/>
</dbReference>
<dbReference type="PROSITE" id="PS51383">
    <property type="entry name" value="YJEF_C_3"/>
    <property type="match status" value="1"/>
</dbReference>
<evidence type="ECO:0000256" key="10">
    <source>
        <dbReference type="ARBA" id="ARBA00023027"/>
    </source>
</evidence>
<evidence type="ECO:0000256" key="7">
    <source>
        <dbReference type="ARBA" id="ARBA00022840"/>
    </source>
</evidence>
<feature type="binding site" evidence="17">
    <location>
        <position position="333"/>
    </location>
    <ligand>
        <name>(6S)-NADPHX</name>
        <dbReference type="ChEBI" id="CHEBI:64076"/>
    </ligand>
</feature>
<dbReference type="NCBIfam" id="TIGR00196">
    <property type="entry name" value="yjeF_cterm"/>
    <property type="match status" value="1"/>
</dbReference>
<keyword evidence="10 17" id="KW-0520">NAD</keyword>
<keyword evidence="23" id="KW-1185">Reference proteome</keyword>
<feature type="binding site" evidence="18">
    <location>
        <position position="170"/>
    </location>
    <ligand>
        <name>(6S)-NADPHX</name>
        <dbReference type="ChEBI" id="CHEBI:64076"/>
    </ligand>
</feature>
<evidence type="ECO:0000256" key="12">
    <source>
        <dbReference type="ARBA" id="ARBA00023239"/>
    </source>
</evidence>
<comment type="similarity">
    <text evidence="4 19">In the C-terminal section; belongs to the NnrD/CARKD family.</text>
</comment>
<evidence type="ECO:0000259" key="20">
    <source>
        <dbReference type="PROSITE" id="PS51383"/>
    </source>
</evidence>
<keyword evidence="6 17" id="KW-0547">Nucleotide-binding</keyword>
<dbReference type="HAMAP" id="MF_01966">
    <property type="entry name" value="NADHX_epimerase"/>
    <property type="match status" value="1"/>
</dbReference>
<dbReference type="PANTHER" id="PTHR12592">
    <property type="entry name" value="ATP-DEPENDENT (S)-NAD(P)H-HYDRATE DEHYDRATASE FAMILY MEMBER"/>
    <property type="match status" value="1"/>
</dbReference>
<evidence type="ECO:0000256" key="11">
    <source>
        <dbReference type="ARBA" id="ARBA00023235"/>
    </source>
</evidence>
<comment type="function">
    <text evidence="14 19">Bifunctional enzyme that catalyzes the epimerization of the S- and R-forms of NAD(P)HX and the dehydration of the S-form of NAD(P)HX at the expense of ADP, which is converted to AMP. This allows the repair of both epimers of NAD(P)HX, a damaged form of NAD(P)H that is a result of enzymatic or heat-dependent hydration.</text>
</comment>
<dbReference type="HAMAP" id="MF_01965">
    <property type="entry name" value="NADHX_dehydratase"/>
    <property type="match status" value="1"/>
</dbReference>
<evidence type="ECO:0000256" key="4">
    <source>
        <dbReference type="ARBA" id="ARBA00009524"/>
    </source>
</evidence>
<evidence type="ECO:0000256" key="18">
    <source>
        <dbReference type="HAMAP-Rule" id="MF_01966"/>
    </source>
</evidence>
<feature type="binding site" evidence="18">
    <location>
        <position position="137"/>
    </location>
    <ligand>
        <name>K(+)</name>
        <dbReference type="ChEBI" id="CHEBI:29103"/>
    </ligand>
</feature>
<comment type="cofactor">
    <cofactor evidence="18 19">
        <name>K(+)</name>
        <dbReference type="ChEBI" id="CHEBI:29103"/>
    </cofactor>
    <text evidence="18 19">Binds 1 potassium ion per subunit.</text>
</comment>
<dbReference type="InterPro" id="IPR036652">
    <property type="entry name" value="YjeF_N_dom_sf"/>
</dbReference>
<dbReference type="InterPro" id="IPR030677">
    <property type="entry name" value="Nnr"/>
</dbReference>
<evidence type="ECO:0000256" key="9">
    <source>
        <dbReference type="ARBA" id="ARBA00022958"/>
    </source>
</evidence>
<evidence type="ECO:0000256" key="19">
    <source>
        <dbReference type="PIRNR" id="PIRNR017184"/>
    </source>
</evidence>
<dbReference type="EMBL" id="SJDL01000009">
    <property type="protein sequence ID" value="TBW56867.1"/>
    <property type="molecule type" value="Genomic_DNA"/>
</dbReference>
<dbReference type="Gene3D" id="3.40.1190.20">
    <property type="match status" value="1"/>
</dbReference>